<dbReference type="FunFam" id="2.40.50.140:FF:000112">
    <property type="entry name" value="Exosome complex component RRP40"/>
    <property type="match status" value="1"/>
</dbReference>
<evidence type="ECO:0000256" key="9">
    <source>
        <dbReference type="ARBA" id="ARBA00030615"/>
    </source>
</evidence>
<evidence type="ECO:0000256" key="6">
    <source>
        <dbReference type="ARBA" id="ARBA00022835"/>
    </source>
</evidence>
<dbReference type="InterPro" id="IPR004088">
    <property type="entry name" value="KH_dom_type_1"/>
</dbReference>
<dbReference type="CDD" id="cd22526">
    <property type="entry name" value="KH-I_Rrp40"/>
    <property type="match status" value="1"/>
</dbReference>
<dbReference type="Gene3D" id="2.40.50.140">
    <property type="entry name" value="Nucleic acid-binding proteins"/>
    <property type="match status" value="1"/>
</dbReference>
<name>A0ABD2LJG3_9BILA</name>
<dbReference type="GO" id="GO:0003723">
    <property type="term" value="F:RNA binding"/>
    <property type="evidence" value="ECO:0007669"/>
    <property type="project" value="UniProtKB-KW"/>
</dbReference>
<keyword evidence="7" id="KW-0694">RNA-binding</keyword>
<feature type="domain" description="K Homology" evidence="11">
    <location>
        <begin position="149"/>
        <end position="194"/>
    </location>
</feature>
<keyword evidence="13" id="KW-1185">Reference proteome</keyword>
<protein>
    <recommendedName>
        <fullName evidence="9">Ribosomal RNA-processing protein 40</fullName>
    </recommendedName>
</protein>
<evidence type="ECO:0000256" key="7">
    <source>
        <dbReference type="ARBA" id="ARBA00022884"/>
    </source>
</evidence>
<reference evidence="12 13" key="1">
    <citation type="submission" date="2024-10" db="EMBL/GenBank/DDBJ databases">
        <authorList>
            <person name="Kim D."/>
        </authorList>
    </citation>
    <scope>NUCLEOTIDE SEQUENCE [LARGE SCALE GENOMIC DNA]</scope>
    <source>
        <strain evidence="12">BH-2024</strain>
    </source>
</reference>
<feature type="region of interest" description="Disordered" evidence="10">
    <location>
        <begin position="232"/>
        <end position="252"/>
    </location>
</feature>
<sequence length="252" mass="27162">MSRIVLPSDFITGSTISVATQVPKLIGHGLEKRPDGVYALMAGVLHENEQKMWLNTSTKRYVPHSGDRVLGTVTAKAGDYFKVDIGSIDLALLNFTSFEGATKRNRPNVKVGDLIYGLVILTSKQLEPELSCVDSEGRARGMGLISAPGLVLSVSLGYARRLLSADCKILAELSKQLKFETTIGMNGTIWIGGDEDVVMAVRNALIAGETMFDSNIALLVQNAVQNVHFRKPPAADDDNADGGAEQMPMETI</sequence>
<accession>A0ABD2LJG3</accession>
<evidence type="ECO:0000313" key="12">
    <source>
        <dbReference type="EMBL" id="KAL3115304.1"/>
    </source>
</evidence>
<evidence type="ECO:0000313" key="13">
    <source>
        <dbReference type="Proteomes" id="UP001620626"/>
    </source>
</evidence>
<evidence type="ECO:0000256" key="4">
    <source>
        <dbReference type="ARBA" id="ARBA00022490"/>
    </source>
</evidence>
<keyword evidence="6" id="KW-0271">Exosome</keyword>
<dbReference type="Gene3D" id="3.30.1370.10">
    <property type="entry name" value="K Homology domain, type 1"/>
    <property type="match status" value="1"/>
</dbReference>
<comment type="caution">
    <text evidence="12">The sequence shown here is derived from an EMBL/GenBank/DDBJ whole genome shotgun (WGS) entry which is preliminary data.</text>
</comment>
<dbReference type="PANTHER" id="PTHR21321:SF1">
    <property type="entry name" value="EXOSOME COMPLEX COMPONENT RRP40"/>
    <property type="match status" value="1"/>
</dbReference>
<dbReference type="GO" id="GO:0005730">
    <property type="term" value="C:nucleolus"/>
    <property type="evidence" value="ECO:0007669"/>
    <property type="project" value="UniProtKB-SubCell"/>
</dbReference>
<evidence type="ECO:0000256" key="10">
    <source>
        <dbReference type="SAM" id="MobiDB-lite"/>
    </source>
</evidence>
<dbReference type="AlphaFoldDB" id="A0ABD2LJG3"/>
<proteinExistence type="inferred from homology"/>
<dbReference type="InterPro" id="IPR037319">
    <property type="entry name" value="Rrp40_S1"/>
</dbReference>
<dbReference type="GO" id="GO:0006364">
    <property type="term" value="P:rRNA processing"/>
    <property type="evidence" value="ECO:0007669"/>
    <property type="project" value="UniProtKB-KW"/>
</dbReference>
<comment type="subcellular location">
    <subcellularLocation>
        <location evidence="1">Cytoplasm</location>
    </subcellularLocation>
    <subcellularLocation>
        <location evidence="2">Nucleus</location>
        <location evidence="2">Nucleolus</location>
    </subcellularLocation>
</comment>
<evidence type="ECO:0000256" key="2">
    <source>
        <dbReference type="ARBA" id="ARBA00004604"/>
    </source>
</evidence>
<evidence type="ECO:0000256" key="8">
    <source>
        <dbReference type="ARBA" id="ARBA00023242"/>
    </source>
</evidence>
<dbReference type="SUPFAM" id="SSF50249">
    <property type="entry name" value="Nucleic acid-binding proteins"/>
    <property type="match status" value="1"/>
</dbReference>
<evidence type="ECO:0000256" key="3">
    <source>
        <dbReference type="ARBA" id="ARBA00007841"/>
    </source>
</evidence>
<evidence type="ECO:0000256" key="5">
    <source>
        <dbReference type="ARBA" id="ARBA00022552"/>
    </source>
</evidence>
<dbReference type="Pfam" id="PF15985">
    <property type="entry name" value="KH_6"/>
    <property type="match status" value="1"/>
</dbReference>
<dbReference type="GO" id="GO:0000178">
    <property type="term" value="C:exosome (RNase complex)"/>
    <property type="evidence" value="ECO:0007669"/>
    <property type="project" value="UniProtKB-KW"/>
</dbReference>
<dbReference type="InterPro" id="IPR012340">
    <property type="entry name" value="NA-bd_OB-fold"/>
</dbReference>
<organism evidence="12 13">
    <name type="scientific">Heterodera trifolii</name>
    <dbReference type="NCBI Taxonomy" id="157864"/>
    <lineage>
        <taxon>Eukaryota</taxon>
        <taxon>Metazoa</taxon>
        <taxon>Ecdysozoa</taxon>
        <taxon>Nematoda</taxon>
        <taxon>Chromadorea</taxon>
        <taxon>Rhabditida</taxon>
        <taxon>Tylenchina</taxon>
        <taxon>Tylenchomorpha</taxon>
        <taxon>Tylenchoidea</taxon>
        <taxon>Heteroderidae</taxon>
        <taxon>Heteroderinae</taxon>
        <taxon>Heterodera</taxon>
    </lineage>
</organism>
<keyword evidence="4" id="KW-0963">Cytoplasm</keyword>
<comment type="similarity">
    <text evidence="3">Belongs to the RRP40 family.</text>
</comment>
<dbReference type="EMBL" id="JBICBT010000385">
    <property type="protein sequence ID" value="KAL3115304.1"/>
    <property type="molecule type" value="Genomic_DNA"/>
</dbReference>
<dbReference type="PANTHER" id="PTHR21321">
    <property type="entry name" value="PNAS-3 RELATED"/>
    <property type="match status" value="1"/>
</dbReference>
<dbReference type="InterPro" id="IPR036612">
    <property type="entry name" value="KH_dom_type_1_sf"/>
</dbReference>
<gene>
    <name evidence="12" type="ORF">niasHT_011653</name>
</gene>
<dbReference type="InterPro" id="IPR026699">
    <property type="entry name" value="Exosome_RNA_bind1/RRP40/RRP4"/>
</dbReference>
<dbReference type="InterPro" id="IPR049469">
    <property type="entry name" value="RRP40_KH-I"/>
</dbReference>
<keyword evidence="8" id="KW-0539">Nucleus</keyword>
<dbReference type="Pfam" id="PF21262">
    <property type="entry name" value="RRP40_S1"/>
    <property type="match status" value="1"/>
</dbReference>
<keyword evidence="5" id="KW-0698">rRNA processing</keyword>
<dbReference type="GO" id="GO:0005737">
    <property type="term" value="C:cytoplasm"/>
    <property type="evidence" value="ECO:0007669"/>
    <property type="project" value="UniProtKB-SubCell"/>
</dbReference>
<dbReference type="SUPFAM" id="SSF54791">
    <property type="entry name" value="Eukaryotic type KH-domain (KH-domain type I)"/>
    <property type="match status" value="1"/>
</dbReference>
<dbReference type="Proteomes" id="UP001620626">
    <property type="component" value="Unassembled WGS sequence"/>
</dbReference>
<evidence type="ECO:0000256" key="1">
    <source>
        <dbReference type="ARBA" id="ARBA00004496"/>
    </source>
</evidence>
<evidence type="ECO:0000259" key="11">
    <source>
        <dbReference type="Pfam" id="PF15985"/>
    </source>
</evidence>
<dbReference type="CDD" id="cd05790">
    <property type="entry name" value="S1_Rrp40"/>
    <property type="match status" value="1"/>
</dbReference>